<dbReference type="RefSeq" id="WP_042394001.1">
    <property type="nucleotide sequence ID" value="NZ_BBMZ01000022.1"/>
</dbReference>
<dbReference type="EMBL" id="BBMZ01000022">
    <property type="protein sequence ID" value="GAL59717.1"/>
    <property type="molecule type" value="Genomic_DNA"/>
</dbReference>
<evidence type="ECO:0000313" key="3">
    <source>
        <dbReference type="EMBL" id="GAL59717.1"/>
    </source>
</evidence>
<feature type="compositionally biased region" description="Basic and acidic residues" evidence="1">
    <location>
        <begin position="72"/>
        <end position="82"/>
    </location>
</feature>
<dbReference type="GO" id="GO:0004568">
    <property type="term" value="F:chitinase activity"/>
    <property type="evidence" value="ECO:0007669"/>
    <property type="project" value="InterPro"/>
</dbReference>
<dbReference type="PANTHER" id="PTHR34408:SF2">
    <property type="entry name" value="CELL WALL-BINDING PROTEIN YWSB"/>
    <property type="match status" value="1"/>
</dbReference>
<dbReference type="AlphaFoldDB" id="A0A090VWY6"/>
<organism evidence="3 4">
    <name type="scientific">Pseudescherichia vulneris NBRC 102420</name>
    <dbReference type="NCBI Taxonomy" id="1115515"/>
    <lineage>
        <taxon>Bacteria</taxon>
        <taxon>Pseudomonadati</taxon>
        <taxon>Pseudomonadota</taxon>
        <taxon>Gammaproteobacteria</taxon>
        <taxon>Enterobacterales</taxon>
        <taxon>Enterobacteriaceae</taxon>
        <taxon>Pseudescherichia</taxon>
    </lineage>
</organism>
<feature type="region of interest" description="Disordered" evidence="1">
    <location>
        <begin position="72"/>
        <end position="94"/>
    </location>
</feature>
<name>A0A090VWY6_PSEVU</name>
<sequence length="193" mass="21621">MTDVTADILWDVARHYIHKESLLNSQKRNMHAIAPHFNHWFTVYEINTKLRIAHFLAQACVETANFSTMTEVPKHGGREYDSGTRVGNSLGNTQPGDGPRFIGRGLLDLTGRSNYDNFGKAFKKDYVSHPESVAGNPYVAVKSACYYWNLRNVNVAADKDDIKKVTLLVNGGYNGLEDRKTALHRAKLALGVR</sequence>
<dbReference type="InterPro" id="IPR052354">
    <property type="entry name" value="Cell_Wall_Dynamics_Protein"/>
</dbReference>
<evidence type="ECO:0000313" key="4">
    <source>
        <dbReference type="Proteomes" id="UP000029462"/>
    </source>
</evidence>
<comment type="caution">
    <text evidence="3">The sequence shown here is derived from an EMBL/GenBank/DDBJ whole genome shotgun (WGS) entry which is preliminary data.</text>
</comment>
<dbReference type="STRING" id="1115515.EV102420_22_00380"/>
<feature type="compositionally biased region" description="Polar residues" evidence="1">
    <location>
        <begin position="85"/>
        <end position="94"/>
    </location>
</feature>
<dbReference type="SUPFAM" id="SSF53955">
    <property type="entry name" value="Lysozyme-like"/>
    <property type="match status" value="1"/>
</dbReference>
<gene>
    <name evidence="3" type="ORF">EV102420_22_00380</name>
</gene>
<dbReference type="Gene3D" id="1.10.530.10">
    <property type="match status" value="1"/>
</dbReference>
<reference evidence="3 4" key="1">
    <citation type="submission" date="2014-09" db="EMBL/GenBank/DDBJ databases">
        <title>Whole genome shotgun sequence of Escherichia vulneris NBRC 102420.</title>
        <authorList>
            <person name="Yoshida Y."/>
            <person name="Hosoyama A."/>
            <person name="Tsuchikane K."/>
            <person name="Ohji S."/>
            <person name="Ichikawa N."/>
            <person name="Kimura A."/>
            <person name="Yamazoe A."/>
            <person name="Ezaki T."/>
            <person name="Fujita N."/>
        </authorList>
    </citation>
    <scope>NUCLEOTIDE SEQUENCE [LARGE SCALE GENOMIC DNA]</scope>
    <source>
        <strain evidence="3 4">NBRC 102420</strain>
    </source>
</reference>
<protein>
    <submittedName>
        <fullName evidence="3">Putative glycosidase</fullName>
    </submittedName>
</protein>
<dbReference type="InterPro" id="IPR023346">
    <property type="entry name" value="Lysozyme-like_dom_sf"/>
</dbReference>
<keyword evidence="3" id="KW-0326">Glycosidase</keyword>
<evidence type="ECO:0000256" key="1">
    <source>
        <dbReference type="SAM" id="MobiDB-lite"/>
    </source>
</evidence>
<dbReference type="eggNOG" id="COG3179">
    <property type="taxonomic scope" value="Bacteria"/>
</dbReference>
<evidence type="ECO:0000259" key="2">
    <source>
        <dbReference type="Pfam" id="PF00182"/>
    </source>
</evidence>
<dbReference type="GO" id="GO:0016998">
    <property type="term" value="P:cell wall macromolecule catabolic process"/>
    <property type="evidence" value="ECO:0007669"/>
    <property type="project" value="InterPro"/>
</dbReference>
<dbReference type="Proteomes" id="UP000029462">
    <property type="component" value="Unassembled WGS sequence"/>
</dbReference>
<feature type="domain" description="Glycoside hydrolase family 19 catalytic" evidence="2">
    <location>
        <begin position="37"/>
        <end position="151"/>
    </location>
</feature>
<keyword evidence="3" id="KW-0378">Hydrolase</keyword>
<dbReference type="GO" id="GO:0006032">
    <property type="term" value="P:chitin catabolic process"/>
    <property type="evidence" value="ECO:0007669"/>
    <property type="project" value="InterPro"/>
</dbReference>
<accession>A0A090VWY6</accession>
<dbReference type="Pfam" id="PF00182">
    <property type="entry name" value="Glyco_hydro_19"/>
    <property type="match status" value="1"/>
</dbReference>
<proteinExistence type="predicted"/>
<dbReference type="PANTHER" id="PTHR34408">
    <property type="entry name" value="FAMILY PROTEIN, PUTATIVE-RELATED"/>
    <property type="match status" value="1"/>
</dbReference>
<keyword evidence="4" id="KW-1185">Reference proteome</keyword>
<dbReference type="InterPro" id="IPR000726">
    <property type="entry name" value="Glyco_hydro_19_cat"/>
</dbReference>